<dbReference type="InterPro" id="IPR007627">
    <property type="entry name" value="RNA_pol_sigma70_r2"/>
</dbReference>
<dbReference type="AlphaFoldDB" id="A0A517Y4H3"/>
<name>A0A517Y4H3_9BACT</name>
<dbReference type="RefSeq" id="WP_145083441.1">
    <property type="nucleotide sequence ID" value="NZ_CP036274.1"/>
</dbReference>
<dbReference type="NCBIfam" id="TIGR02937">
    <property type="entry name" value="sigma70-ECF"/>
    <property type="match status" value="1"/>
</dbReference>
<dbReference type="GO" id="GO:0003700">
    <property type="term" value="F:DNA-binding transcription factor activity"/>
    <property type="evidence" value="ECO:0007669"/>
    <property type="project" value="InterPro"/>
</dbReference>
<feature type="domain" description="RNA polymerase sigma-70 region 2" evidence="1">
    <location>
        <begin position="47"/>
        <end position="115"/>
    </location>
</feature>
<dbReference type="Pfam" id="PF04542">
    <property type="entry name" value="Sigma70_r2"/>
    <property type="match status" value="1"/>
</dbReference>
<keyword evidence="3" id="KW-1185">Reference proteome</keyword>
<dbReference type="Proteomes" id="UP000315017">
    <property type="component" value="Chromosome"/>
</dbReference>
<dbReference type="Gene3D" id="1.10.1740.10">
    <property type="match status" value="1"/>
</dbReference>
<dbReference type="SUPFAM" id="SSF88946">
    <property type="entry name" value="Sigma2 domain of RNA polymerase sigma factors"/>
    <property type="match status" value="1"/>
</dbReference>
<organism evidence="2 3">
    <name type="scientific">Anatilimnocola aggregata</name>
    <dbReference type="NCBI Taxonomy" id="2528021"/>
    <lineage>
        <taxon>Bacteria</taxon>
        <taxon>Pseudomonadati</taxon>
        <taxon>Planctomycetota</taxon>
        <taxon>Planctomycetia</taxon>
        <taxon>Pirellulales</taxon>
        <taxon>Pirellulaceae</taxon>
        <taxon>Anatilimnocola</taxon>
    </lineage>
</organism>
<sequence>MDGKNAAKGEMEQTESLAQIATQWSLLRLAHEDAVAGSQAARQALLLRYSRAVRRFVGLLIKDSTAADDVAQDAMVRLMRGDFAKADAERGRFRDLLRHAIRNMVRNYWSRENRRAGVDLDEQQLAAEEATQNELWEQQWTSVLLDSAWRGLEDYQRRNSTSMAYTVLRLRADHPDDDSEQLSGKLSCQLGRPVNAAATRQQLRRARLRFAQLLVEETARGLALPTPAAVEEELMSLGLMEYVRDFLPADWQTQGQLRADEE</sequence>
<dbReference type="InterPro" id="IPR014284">
    <property type="entry name" value="RNA_pol_sigma-70_dom"/>
</dbReference>
<accession>A0A517Y4H3</accession>
<dbReference type="InterPro" id="IPR013325">
    <property type="entry name" value="RNA_pol_sigma_r2"/>
</dbReference>
<reference evidence="2 3" key="1">
    <citation type="submission" date="2019-02" db="EMBL/GenBank/DDBJ databases">
        <title>Deep-cultivation of Planctomycetes and their phenomic and genomic characterization uncovers novel biology.</title>
        <authorList>
            <person name="Wiegand S."/>
            <person name="Jogler M."/>
            <person name="Boedeker C."/>
            <person name="Pinto D."/>
            <person name="Vollmers J."/>
            <person name="Rivas-Marin E."/>
            <person name="Kohn T."/>
            <person name="Peeters S.H."/>
            <person name="Heuer A."/>
            <person name="Rast P."/>
            <person name="Oberbeckmann S."/>
            <person name="Bunk B."/>
            <person name="Jeske O."/>
            <person name="Meyerdierks A."/>
            <person name="Storesund J.E."/>
            <person name="Kallscheuer N."/>
            <person name="Luecker S."/>
            <person name="Lage O.M."/>
            <person name="Pohl T."/>
            <person name="Merkel B.J."/>
            <person name="Hornburger P."/>
            <person name="Mueller R.-W."/>
            <person name="Bruemmer F."/>
            <person name="Labrenz M."/>
            <person name="Spormann A.M."/>
            <person name="Op den Camp H."/>
            <person name="Overmann J."/>
            <person name="Amann R."/>
            <person name="Jetten M.S.M."/>
            <person name="Mascher T."/>
            <person name="Medema M.H."/>
            <person name="Devos D.P."/>
            <person name="Kaster A.-K."/>
            <person name="Ovreas L."/>
            <person name="Rohde M."/>
            <person name="Galperin M.Y."/>
            <person name="Jogler C."/>
        </authorList>
    </citation>
    <scope>NUCLEOTIDE SEQUENCE [LARGE SCALE GENOMIC DNA]</scope>
    <source>
        <strain evidence="2 3">ETA_A8</strain>
    </source>
</reference>
<protein>
    <submittedName>
        <fullName evidence="2">RNA polymerase sigma factor</fullName>
    </submittedName>
</protein>
<evidence type="ECO:0000313" key="2">
    <source>
        <dbReference type="EMBL" id="QDU25096.1"/>
    </source>
</evidence>
<evidence type="ECO:0000259" key="1">
    <source>
        <dbReference type="Pfam" id="PF04542"/>
    </source>
</evidence>
<evidence type="ECO:0000313" key="3">
    <source>
        <dbReference type="Proteomes" id="UP000315017"/>
    </source>
</evidence>
<dbReference type="OrthoDB" id="254728at2"/>
<proteinExistence type="predicted"/>
<dbReference type="EMBL" id="CP036274">
    <property type="protein sequence ID" value="QDU25096.1"/>
    <property type="molecule type" value="Genomic_DNA"/>
</dbReference>
<dbReference type="KEGG" id="aagg:ETAA8_01570"/>
<gene>
    <name evidence="2" type="ORF">ETAA8_01570</name>
</gene>
<dbReference type="GO" id="GO:0006352">
    <property type="term" value="P:DNA-templated transcription initiation"/>
    <property type="evidence" value="ECO:0007669"/>
    <property type="project" value="InterPro"/>
</dbReference>